<comment type="caution">
    <text evidence="1">The sequence shown here is derived from an EMBL/GenBank/DDBJ whole genome shotgun (WGS) entry which is preliminary data.</text>
</comment>
<dbReference type="EMBL" id="JACVVK020000142">
    <property type="protein sequence ID" value="KAK7489154.1"/>
    <property type="molecule type" value="Genomic_DNA"/>
</dbReference>
<evidence type="ECO:0000313" key="1">
    <source>
        <dbReference type="EMBL" id="KAK7489154.1"/>
    </source>
</evidence>
<reference evidence="1 2" key="1">
    <citation type="journal article" date="2023" name="Sci. Data">
        <title>Genome assembly of the Korean intertidal mud-creeper Batillaria attramentaria.</title>
        <authorList>
            <person name="Patra A.K."/>
            <person name="Ho P.T."/>
            <person name="Jun S."/>
            <person name="Lee S.J."/>
            <person name="Kim Y."/>
            <person name="Won Y.J."/>
        </authorList>
    </citation>
    <scope>NUCLEOTIDE SEQUENCE [LARGE SCALE GENOMIC DNA]</scope>
    <source>
        <strain evidence="1">Wonlab-2016</strain>
    </source>
</reference>
<dbReference type="Proteomes" id="UP001519460">
    <property type="component" value="Unassembled WGS sequence"/>
</dbReference>
<organism evidence="1 2">
    <name type="scientific">Batillaria attramentaria</name>
    <dbReference type="NCBI Taxonomy" id="370345"/>
    <lineage>
        <taxon>Eukaryota</taxon>
        <taxon>Metazoa</taxon>
        <taxon>Spiralia</taxon>
        <taxon>Lophotrochozoa</taxon>
        <taxon>Mollusca</taxon>
        <taxon>Gastropoda</taxon>
        <taxon>Caenogastropoda</taxon>
        <taxon>Sorbeoconcha</taxon>
        <taxon>Cerithioidea</taxon>
        <taxon>Batillariidae</taxon>
        <taxon>Batillaria</taxon>
    </lineage>
</organism>
<evidence type="ECO:0000313" key="2">
    <source>
        <dbReference type="Proteomes" id="UP001519460"/>
    </source>
</evidence>
<dbReference type="AlphaFoldDB" id="A0ABD0KPV5"/>
<accession>A0ABD0KPV5</accession>
<gene>
    <name evidence="1" type="ORF">BaRGS_00019668</name>
</gene>
<protein>
    <submittedName>
        <fullName evidence="1">Uncharacterized protein</fullName>
    </submittedName>
</protein>
<proteinExistence type="predicted"/>
<keyword evidence="2" id="KW-1185">Reference proteome</keyword>
<sequence>MVVKQVNWQIFRKKKAVSTFRPLRCLLSRARTRFLVGLGQADLAFDVRFRSSTQFRFIRVRPFSCVFPLLFDGVQRSASKYFKRRKQSLPSDLSVPYCHVLPFQAGSS</sequence>
<name>A0ABD0KPV5_9CAEN</name>